<dbReference type="Pfam" id="PF07386">
    <property type="entry name" value="DUF1499"/>
    <property type="match status" value="1"/>
</dbReference>
<dbReference type="OrthoDB" id="8479024at2"/>
<evidence type="ECO:0000313" key="2">
    <source>
        <dbReference type="Proteomes" id="UP000284547"/>
    </source>
</evidence>
<keyword evidence="2" id="KW-1185">Reference proteome</keyword>
<gene>
    <name evidence="1" type="ORF">D1012_16990</name>
</gene>
<comment type="caution">
    <text evidence="1">The sequence shown here is derived from an EMBL/GenBank/DDBJ whole genome shotgun (WGS) entry which is preliminary data.</text>
</comment>
<proteinExistence type="predicted"/>
<dbReference type="AlphaFoldDB" id="A0A411YZC4"/>
<sequence>MGLIFAVLIVAVLGLMAFVRLAPADAARWHVAQDGTGWAKAPWDAVLSETGGARLRLSAAAGAPGDLLVRLDGVALATPRTTRLAGSVAEGRITWVTRSALWGFPDFTTAEARDDGLYIHARLRFGREDMGVNAKRLEGWLAAL</sequence>
<dbReference type="InterPro" id="IPR010865">
    <property type="entry name" value="DUF1499"/>
</dbReference>
<organism evidence="1 2">
    <name type="scientific">Pseudotabrizicola alkalilacus</name>
    <dbReference type="NCBI Taxonomy" id="2305252"/>
    <lineage>
        <taxon>Bacteria</taxon>
        <taxon>Pseudomonadati</taxon>
        <taxon>Pseudomonadota</taxon>
        <taxon>Alphaproteobacteria</taxon>
        <taxon>Rhodobacterales</taxon>
        <taxon>Paracoccaceae</taxon>
        <taxon>Pseudotabrizicola</taxon>
    </lineage>
</organism>
<accession>A0A411YZC4</accession>
<name>A0A411YZC4_9RHOB</name>
<reference evidence="1 2" key="1">
    <citation type="submission" date="2018-08" db="EMBL/GenBank/DDBJ databases">
        <title>Flavobacterium tibetense sp. nov., isolated from a wetland YonghuCo on Tibetan Plateau.</title>
        <authorList>
            <person name="Phurbu D."/>
            <person name="Lu H."/>
            <person name="Xing P."/>
        </authorList>
    </citation>
    <scope>NUCLEOTIDE SEQUENCE [LARGE SCALE GENOMIC DNA]</scope>
    <source>
        <strain evidence="1 2">DJC</strain>
    </source>
</reference>
<protein>
    <submittedName>
        <fullName evidence="1">DUF1499 domain-containing protein</fullName>
    </submittedName>
</protein>
<dbReference type="EMBL" id="QWEY01000010">
    <property type="protein sequence ID" value="RGP36155.1"/>
    <property type="molecule type" value="Genomic_DNA"/>
</dbReference>
<evidence type="ECO:0000313" key="1">
    <source>
        <dbReference type="EMBL" id="RGP36155.1"/>
    </source>
</evidence>
<dbReference type="Proteomes" id="UP000284547">
    <property type="component" value="Unassembled WGS sequence"/>
</dbReference>